<keyword evidence="3" id="KW-0369">Histidine metabolism</keyword>
<dbReference type="Pfam" id="PF00221">
    <property type="entry name" value="Lyase_aromatic"/>
    <property type="match status" value="1"/>
</dbReference>
<evidence type="ECO:0000256" key="4">
    <source>
        <dbReference type="ARBA" id="ARBA00023239"/>
    </source>
</evidence>
<evidence type="ECO:0000256" key="7">
    <source>
        <dbReference type="RuleBase" id="RU003954"/>
    </source>
</evidence>
<reference evidence="9" key="1">
    <citation type="submission" date="2017-01" db="EMBL/GenBank/DDBJ databases">
        <title>Novel pathways for hydrocarbon cycling and metabolic interdependencies in hydrothermal sediment communities.</title>
        <authorList>
            <person name="Dombrowski N."/>
            <person name="Seitz K."/>
            <person name="Teske A."/>
            <person name="Baker B."/>
        </authorList>
    </citation>
    <scope>NUCLEOTIDE SEQUENCE [LARGE SCALE GENOMIC DNA]</scope>
</reference>
<dbReference type="GO" id="GO:0019556">
    <property type="term" value="P:L-histidine catabolic process to glutamate and formamide"/>
    <property type="evidence" value="ECO:0007669"/>
    <property type="project" value="UniProtKB-UniPathway"/>
</dbReference>
<evidence type="ECO:0000256" key="3">
    <source>
        <dbReference type="ARBA" id="ARBA00022808"/>
    </source>
</evidence>
<evidence type="ECO:0000256" key="5">
    <source>
        <dbReference type="ARBA" id="ARBA00049269"/>
    </source>
</evidence>
<dbReference type="InterPro" id="IPR001106">
    <property type="entry name" value="Aromatic_Lyase"/>
</dbReference>
<dbReference type="CDD" id="cd00332">
    <property type="entry name" value="PAL-HAL"/>
    <property type="match status" value="1"/>
</dbReference>
<dbReference type="Proteomes" id="UP000191663">
    <property type="component" value="Unassembled WGS sequence"/>
</dbReference>
<name>A0A1V4QHD2_UNCW3</name>
<dbReference type="InterPro" id="IPR024083">
    <property type="entry name" value="Fumarase/histidase_N"/>
</dbReference>
<dbReference type="EC" id="4.3.1.3" evidence="2 6"/>
<keyword evidence="4 7" id="KW-0456">Lyase</keyword>
<evidence type="ECO:0000256" key="1">
    <source>
        <dbReference type="ARBA" id="ARBA00005113"/>
    </source>
</evidence>
<comment type="similarity">
    <text evidence="7">Belongs to the PAL/histidase family.</text>
</comment>
<evidence type="ECO:0000256" key="6">
    <source>
        <dbReference type="NCBIfam" id="TIGR01225"/>
    </source>
</evidence>
<dbReference type="SUPFAM" id="SSF48557">
    <property type="entry name" value="L-aspartase-like"/>
    <property type="match status" value="1"/>
</dbReference>
<dbReference type="Gene3D" id="1.20.200.10">
    <property type="entry name" value="Fumarase/aspartase (Central domain)"/>
    <property type="match status" value="1"/>
</dbReference>
<dbReference type="FunFam" id="1.20.200.10:FF:000003">
    <property type="entry name" value="Histidine ammonia-lyase"/>
    <property type="match status" value="1"/>
</dbReference>
<evidence type="ECO:0000256" key="2">
    <source>
        <dbReference type="ARBA" id="ARBA00012994"/>
    </source>
</evidence>
<proteinExistence type="inferred from homology"/>
<dbReference type="Gene3D" id="1.10.275.10">
    <property type="entry name" value="Fumarase/aspartase (N-terminal domain)"/>
    <property type="match status" value="1"/>
</dbReference>
<dbReference type="InterPro" id="IPR005921">
    <property type="entry name" value="HutH"/>
</dbReference>
<dbReference type="InterPro" id="IPR008948">
    <property type="entry name" value="L-Aspartase-like"/>
</dbReference>
<organism evidence="8 9">
    <name type="scientific">candidate division WOR-3 bacterium 4484_100</name>
    <dbReference type="NCBI Taxonomy" id="1936077"/>
    <lineage>
        <taxon>Bacteria</taxon>
        <taxon>Bacteria division WOR-3</taxon>
    </lineage>
</organism>
<dbReference type="PANTHER" id="PTHR10362">
    <property type="entry name" value="HISTIDINE AMMONIA-LYASE"/>
    <property type="match status" value="1"/>
</dbReference>
<gene>
    <name evidence="8" type="ORF">BXT86_02745</name>
</gene>
<dbReference type="GO" id="GO:0019557">
    <property type="term" value="P:L-histidine catabolic process to glutamate and formate"/>
    <property type="evidence" value="ECO:0007669"/>
    <property type="project" value="UniProtKB-UniPathway"/>
</dbReference>
<dbReference type="UniPathway" id="UPA00379">
    <property type="reaction ID" value="UER00549"/>
</dbReference>
<evidence type="ECO:0000313" key="8">
    <source>
        <dbReference type="EMBL" id="OPX18136.1"/>
    </source>
</evidence>
<dbReference type="NCBIfam" id="NF006871">
    <property type="entry name" value="PRK09367.1"/>
    <property type="match status" value="1"/>
</dbReference>
<dbReference type="FunFam" id="1.10.275.10:FF:000005">
    <property type="entry name" value="Histidine ammonia-lyase"/>
    <property type="match status" value="1"/>
</dbReference>
<protein>
    <recommendedName>
        <fullName evidence="2 6">Histidine ammonia-lyase</fullName>
        <ecNumber evidence="2 6">4.3.1.3</ecNumber>
    </recommendedName>
</protein>
<dbReference type="GO" id="GO:0004397">
    <property type="term" value="F:histidine ammonia-lyase activity"/>
    <property type="evidence" value="ECO:0007669"/>
    <property type="project" value="UniProtKB-UniRule"/>
</dbReference>
<comment type="catalytic activity">
    <reaction evidence="5">
        <text>L-histidine = trans-urocanate + NH4(+)</text>
        <dbReference type="Rhea" id="RHEA:21232"/>
        <dbReference type="ChEBI" id="CHEBI:17771"/>
        <dbReference type="ChEBI" id="CHEBI:28938"/>
        <dbReference type="ChEBI" id="CHEBI:57595"/>
        <dbReference type="EC" id="4.3.1.3"/>
    </reaction>
</comment>
<comment type="pathway">
    <text evidence="1">Amino-acid degradation; L-histidine degradation into L-glutamate; N-formimidoyl-L-glutamate from L-histidine: step 1/3.</text>
</comment>
<dbReference type="GO" id="GO:0005737">
    <property type="term" value="C:cytoplasm"/>
    <property type="evidence" value="ECO:0007669"/>
    <property type="project" value="InterPro"/>
</dbReference>
<comment type="caution">
    <text evidence="8">The sequence shown here is derived from an EMBL/GenBank/DDBJ whole genome shotgun (WGS) entry which is preliminary data.</text>
</comment>
<dbReference type="EMBL" id="MUKB01000036">
    <property type="protein sequence ID" value="OPX18136.1"/>
    <property type="molecule type" value="Genomic_DNA"/>
</dbReference>
<accession>A0A1V4QHD2</accession>
<dbReference type="AlphaFoldDB" id="A0A1V4QHD2"/>
<dbReference type="NCBIfam" id="TIGR01225">
    <property type="entry name" value="hutH"/>
    <property type="match status" value="1"/>
</dbReference>
<evidence type="ECO:0000313" key="9">
    <source>
        <dbReference type="Proteomes" id="UP000191663"/>
    </source>
</evidence>
<sequence>MVVLDGRNLTIEKVRNIARGEKVKISPGLWKKVLQAEKFVNKHIGNKKAIYGINTGFGALARVRIGLKDLIRLQRNILLSHNAGVDRPFSKEFVRAAMAIRINTLIQGYSGVSCELIKNLVTLLNKDIIPIVPRKGSVGASGDLAPMASIGLILLGKGKVFYKRKIISASRGLKLAGIKRLTLKPKEGLSLLNGTQFSTGIAALINYEARRLCEVADIAGAISIDGLRGSVTPFSPHIFRVRPHPGAVKSAQRIRRLLKGSAILRSHKNCSKVQDAYSLRCMAQVHGAVWDLLEFARKTVEIELNAITDNPLIFTKNNTILSGGNFHAEPIAFALDIMTMALTELSSISERRTFRLLDSDLSGINSFLTPKPGVNSGLMMAQITAASLVSYNKTLSFPGSVDSIPTSADQEDHVSMSMNAGLKALEVLENTKYVLAIELLCGTQALDLLRPLRSSRIIENIKRKIRKEVSFISSDRPLTPEIEKIKAMIEKEQIQSLISI</sequence>